<accession>A0A9Q3D247</accession>
<feature type="compositionally biased region" description="Low complexity" evidence="1">
    <location>
        <begin position="27"/>
        <end position="41"/>
    </location>
</feature>
<dbReference type="OrthoDB" id="3884315at2759"/>
<proteinExistence type="predicted"/>
<evidence type="ECO:0000256" key="1">
    <source>
        <dbReference type="SAM" id="MobiDB-lite"/>
    </source>
</evidence>
<name>A0A9Q3D247_9BASI</name>
<reference evidence="2" key="1">
    <citation type="submission" date="2021-03" db="EMBL/GenBank/DDBJ databases">
        <title>Draft genome sequence of rust myrtle Austropuccinia psidii MF-1, a brazilian biotype.</title>
        <authorList>
            <person name="Quecine M.C."/>
            <person name="Pachon D.M.R."/>
            <person name="Bonatelli M.L."/>
            <person name="Correr F.H."/>
            <person name="Franceschini L.M."/>
            <person name="Leite T.F."/>
            <person name="Margarido G.R.A."/>
            <person name="Almeida C.A."/>
            <person name="Ferrarezi J.A."/>
            <person name="Labate C.A."/>
        </authorList>
    </citation>
    <scope>NUCLEOTIDE SEQUENCE</scope>
    <source>
        <strain evidence="2">MF-1</strain>
    </source>
</reference>
<gene>
    <name evidence="2" type="ORF">O181_032703</name>
</gene>
<sequence>MTLRLDTRYYERQRKKRHHQEKKPGASKSNSSHPQNYSSSNKNKKNFQKWDKPHYSLLNTYFKLMGSEKERRVKEGLCAYCGGKHSLERCFRRPQNQLAQP</sequence>
<keyword evidence="3" id="KW-1185">Reference proteome</keyword>
<feature type="region of interest" description="Disordered" evidence="1">
    <location>
        <begin position="1"/>
        <end position="50"/>
    </location>
</feature>
<dbReference type="Proteomes" id="UP000765509">
    <property type="component" value="Unassembled WGS sequence"/>
</dbReference>
<comment type="caution">
    <text evidence="2">The sequence shown here is derived from an EMBL/GenBank/DDBJ whole genome shotgun (WGS) entry which is preliminary data.</text>
</comment>
<organism evidence="2 3">
    <name type="scientific">Austropuccinia psidii MF-1</name>
    <dbReference type="NCBI Taxonomy" id="1389203"/>
    <lineage>
        <taxon>Eukaryota</taxon>
        <taxon>Fungi</taxon>
        <taxon>Dikarya</taxon>
        <taxon>Basidiomycota</taxon>
        <taxon>Pucciniomycotina</taxon>
        <taxon>Pucciniomycetes</taxon>
        <taxon>Pucciniales</taxon>
        <taxon>Sphaerophragmiaceae</taxon>
        <taxon>Austropuccinia</taxon>
    </lineage>
</organism>
<dbReference type="EMBL" id="AVOT02011847">
    <property type="protein sequence ID" value="MBW0492988.1"/>
    <property type="molecule type" value="Genomic_DNA"/>
</dbReference>
<evidence type="ECO:0000313" key="2">
    <source>
        <dbReference type="EMBL" id="MBW0492988.1"/>
    </source>
</evidence>
<dbReference type="AlphaFoldDB" id="A0A9Q3D247"/>
<evidence type="ECO:0000313" key="3">
    <source>
        <dbReference type="Proteomes" id="UP000765509"/>
    </source>
</evidence>
<protein>
    <submittedName>
        <fullName evidence="2">Uncharacterized protein</fullName>
    </submittedName>
</protein>
<feature type="compositionally biased region" description="Basic and acidic residues" evidence="1">
    <location>
        <begin position="1"/>
        <end position="12"/>
    </location>
</feature>